<evidence type="ECO:0000256" key="6">
    <source>
        <dbReference type="RuleBase" id="RU363076"/>
    </source>
</evidence>
<keyword evidence="5 6" id="KW-0472">Membrane</keyword>
<evidence type="ECO:0000256" key="3">
    <source>
        <dbReference type="ARBA" id="ARBA00022692"/>
    </source>
</evidence>
<dbReference type="RefSeq" id="WP_344696493.1">
    <property type="nucleotide sequence ID" value="NZ_BAABBR010000001.1"/>
</dbReference>
<evidence type="ECO:0000313" key="7">
    <source>
        <dbReference type="EMBL" id="GAA4036114.1"/>
    </source>
</evidence>
<protein>
    <recommendedName>
        <fullName evidence="6">SURF1-like protein</fullName>
    </recommendedName>
</protein>
<comment type="caution">
    <text evidence="6">Lacks conserved residue(s) required for the propagation of feature annotation.</text>
</comment>
<comment type="subcellular location">
    <subcellularLocation>
        <location evidence="6">Cell membrane</location>
        <topology evidence="6">Multi-pass membrane protein</topology>
    </subcellularLocation>
    <subcellularLocation>
        <location evidence="1">Membrane</location>
    </subcellularLocation>
</comment>
<keyword evidence="4 6" id="KW-1133">Transmembrane helix</keyword>
<dbReference type="Pfam" id="PF02104">
    <property type="entry name" value="SURF1"/>
    <property type="match status" value="1"/>
</dbReference>
<evidence type="ECO:0000256" key="1">
    <source>
        <dbReference type="ARBA" id="ARBA00004370"/>
    </source>
</evidence>
<keyword evidence="6" id="KW-1003">Cell membrane</keyword>
<keyword evidence="3 6" id="KW-0812">Transmembrane</keyword>
<evidence type="ECO:0000256" key="2">
    <source>
        <dbReference type="ARBA" id="ARBA00007165"/>
    </source>
</evidence>
<dbReference type="InterPro" id="IPR002994">
    <property type="entry name" value="Surf1/Shy1"/>
</dbReference>
<dbReference type="InterPro" id="IPR045214">
    <property type="entry name" value="Surf1/Surf4"/>
</dbReference>
<proteinExistence type="inferred from homology"/>
<organism evidence="7 8">
    <name type="scientific">Sphingomonas rosea</name>
    <dbReference type="NCBI Taxonomy" id="335605"/>
    <lineage>
        <taxon>Bacteria</taxon>
        <taxon>Pseudomonadati</taxon>
        <taxon>Pseudomonadota</taxon>
        <taxon>Alphaproteobacteria</taxon>
        <taxon>Sphingomonadales</taxon>
        <taxon>Sphingomonadaceae</taxon>
        <taxon>Sphingomonas</taxon>
    </lineage>
</organism>
<dbReference type="PANTHER" id="PTHR23427">
    <property type="entry name" value="SURFEIT LOCUS PROTEIN"/>
    <property type="match status" value="1"/>
</dbReference>
<dbReference type="PROSITE" id="PS50895">
    <property type="entry name" value="SURF1"/>
    <property type="match status" value="1"/>
</dbReference>
<dbReference type="CDD" id="cd06662">
    <property type="entry name" value="SURF1"/>
    <property type="match status" value="1"/>
</dbReference>
<dbReference type="PANTHER" id="PTHR23427:SF2">
    <property type="entry name" value="SURFEIT LOCUS PROTEIN 1"/>
    <property type="match status" value="1"/>
</dbReference>
<evidence type="ECO:0000256" key="5">
    <source>
        <dbReference type="ARBA" id="ARBA00023136"/>
    </source>
</evidence>
<dbReference type="Proteomes" id="UP001424459">
    <property type="component" value="Unassembled WGS sequence"/>
</dbReference>
<accession>A0ABP7U4V7</accession>
<dbReference type="EMBL" id="BAABBR010000001">
    <property type="protein sequence ID" value="GAA4036114.1"/>
    <property type="molecule type" value="Genomic_DNA"/>
</dbReference>
<name>A0ABP7U4V7_9SPHN</name>
<reference evidence="8" key="1">
    <citation type="journal article" date="2019" name="Int. J. Syst. Evol. Microbiol.">
        <title>The Global Catalogue of Microorganisms (GCM) 10K type strain sequencing project: providing services to taxonomists for standard genome sequencing and annotation.</title>
        <authorList>
            <consortium name="The Broad Institute Genomics Platform"/>
            <consortium name="The Broad Institute Genome Sequencing Center for Infectious Disease"/>
            <person name="Wu L."/>
            <person name="Ma J."/>
        </authorList>
    </citation>
    <scope>NUCLEOTIDE SEQUENCE [LARGE SCALE GENOMIC DNA]</scope>
    <source>
        <strain evidence="8">JCM 17564</strain>
    </source>
</reference>
<evidence type="ECO:0000256" key="4">
    <source>
        <dbReference type="ARBA" id="ARBA00022989"/>
    </source>
</evidence>
<keyword evidence="8" id="KW-1185">Reference proteome</keyword>
<feature type="transmembrane region" description="Helical" evidence="6">
    <location>
        <begin position="204"/>
        <end position="225"/>
    </location>
</feature>
<comment type="caution">
    <text evidence="7">The sequence shown here is derived from an EMBL/GenBank/DDBJ whole genome shotgun (WGS) entry which is preliminary data.</text>
</comment>
<evidence type="ECO:0000313" key="8">
    <source>
        <dbReference type="Proteomes" id="UP001424459"/>
    </source>
</evidence>
<comment type="similarity">
    <text evidence="2 6">Belongs to the SURF1 family.</text>
</comment>
<gene>
    <name evidence="7" type="ORF">GCM10022281_15770</name>
</gene>
<sequence>MSGRAPKRLALLTLCGLLALLFAGLGVWQVERLRWKLDLIARVDARLAAAPVAVPPSSRWPNLDAKDDEYRRVRMTGRFDDRAATQVDALTELGPGWWILTPFRTKDGTILVNRGFAPKEAVVAPAGAATVTITGLMRASELGGRFLRANRPAEERWYSRDVEAIAASRGIGPVAPFFVDAARGEGSGWPRGGMTVVRFRNAHLVYALTWFGLAALAIAGLVLVWRSRDRVT</sequence>